<organism evidence="1 2">
    <name type="scientific">Eumeta variegata</name>
    <name type="common">Bagworm moth</name>
    <name type="synonym">Eumeta japonica</name>
    <dbReference type="NCBI Taxonomy" id="151549"/>
    <lineage>
        <taxon>Eukaryota</taxon>
        <taxon>Metazoa</taxon>
        <taxon>Ecdysozoa</taxon>
        <taxon>Arthropoda</taxon>
        <taxon>Hexapoda</taxon>
        <taxon>Insecta</taxon>
        <taxon>Pterygota</taxon>
        <taxon>Neoptera</taxon>
        <taxon>Endopterygota</taxon>
        <taxon>Lepidoptera</taxon>
        <taxon>Glossata</taxon>
        <taxon>Ditrysia</taxon>
        <taxon>Tineoidea</taxon>
        <taxon>Psychidae</taxon>
        <taxon>Oiketicinae</taxon>
        <taxon>Eumeta</taxon>
    </lineage>
</organism>
<dbReference type="AlphaFoldDB" id="A0A4C1X784"/>
<dbReference type="Proteomes" id="UP000299102">
    <property type="component" value="Unassembled WGS sequence"/>
</dbReference>
<comment type="caution">
    <text evidence="1">The sequence shown here is derived from an EMBL/GenBank/DDBJ whole genome shotgun (WGS) entry which is preliminary data.</text>
</comment>
<reference evidence="1 2" key="1">
    <citation type="journal article" date="2019" name="Commun. Biol.">
        <title>The bagworm genome reveals a unique fibroin gene that provides high tensile strength.</title>
        <authorList>
            <person name="Kono N."/>
            <person name="Nakamura H."/>
            <person name="Ohtoshi R."/>
            <person name="Tomita M."/>
            <person name="Numata K."/>
            <person name="Arakawa K."/>
        </authorList>
    </citation>
    <scope>NUCLEOTIDE SEQUENCE [LARGE SCALE GENOMIC DNA]</scope>
</reference>
<evidence type="ECO:0000313" key="2">
    <source>
        <dbReference type="Proteomes" id="UP000299102"/>
    </source>
</evidence>
<evidence type="ECO:0000313" key="1">
    <source>
        <dbReference type="EMBL" id="GBP59656.1"/>
    </source>
</evidence>
<keyword evidence="2" id="KW-1185">Reference proteome</keyword>
<name>A0A4C1X784_EUMVA</name>
<sequence>MRREIGTNLRRSIPTAEWEAVRRERWLYADVRKRLEHILIAYCLSTRRHVRVRFFLRSRYRKYSNARGRRRHEWPLGARAAADKGPAAPAVEVNSRGMRLSGGRGRALAATLSRSSRRARVRGI</sequence>
<dbReference type="EMBL" id="BGZK01000767">
    <property type="protein sequence ID" value="GBP59656.1"/>
    <property type="molecule type" value="Genomic_DNA"/>
</dbReference>
<gene>
    <name evidence="1" type="ORF">EVAR_39811_1</name>
</gene>
<proteinExistence type="predicted"/>
<protein>
    <submittedName>
        <fullName evidence="1">Uncharacterized protein</fullName>
    </submittedName>
</protein>
<accession>A0A4C1X784</accession>